<dbReference type="PANTHER" id="PTHR43861">
    <property type="entry name" value="TRANS-ACONITATE 2-METHYLTRANSFERASE-RELATED"/>
    <property type="match status" value="1"/>
</dbReference>
<gene>
    <name evidence="2" type="ORF">GPA10_27995</name>
</gene>
<dbReference type="GO" id="GO:0008168">
    <property type="term" value="F:methyltransferase activity"/>
    <property type="evidence" value="ECO:0007669"/>
    <property type="project" value="UniProtKB-KW"/>
</dbReference>
<evidence type="ECO:0000313" key="2">
    <source>
        <dbReference type="EMBL" id="MVO88499.1"/>
    </source>
</evidence>
<dbReference type="Proteomes" id="UP000483802">
    <property type="component" value="Unassembled WGS sequence"/>
</dbReference>
<dbReference type="Gene3D" id="3.40.50.150">
    <property type="entry name" value="Vaccinia Virus protein VP39"/>
    <property type="match status" value="1"/>
</dbReference>
<dbReference type="InterPro" id="IPR013217">
    <property type="entry name" value="Methyltransf_12"/>
</dbReference>
<protein>
    <submittedName>
        <fullName evidence="2">Methyltransferase domain-containing protein</fullName>
    </submittedName>
</protein>
<accession>A0A6L6X4K5</accession>
<feature type="domain" description="Methyltransferase type 12" evidence="1">
    <location>
        <begin position="49"/>
        <end position="144"/>
    </location>
</feature>
<dbReference type="EMBL" id="WPNZ01000017">
    <property type="protein sequence ID" value="MVO88499.1"/>
    <property type="molecule type" value="Genomic_DNA"/>
</dbReference>
<dbReference type="PANTHER" id="PTHR43861:SF1">
    <property type="entry name" value="TRANS-ACONITATE 2-METHYLTRANSFERASE"/>
    <property type="match status" value="1"/>
</dbReference>
<dbReference type="Pfam" id="PF08242">
    <property type="entry name" value="Methyltransf_12"/>
    <property type="match status" value="1"/>
</dbReference>
<evidence type="ECO:0000259" key="1">
    <source>
        <dbReference type="Pfam" id="PF08242"/>
    </source>
</evidence>
<dbReference type="AlphaFoldDB" id="A0A6L6X4K5"/>
<dbReference type="RefSeq" id="WP_157167919.1">
    <property type="nucleotide sequence ID" value="NZ_WPNZ01000017.1"/>
</dbReference>
<dbReference type="GO" id="GO:0017000">
    <property type="term" value="P:antibiotic biosynthetic process"/>
    <property type="evidence" value="ECO:0007669"/>
    <property type="project" value="UniProtKB-ARBA"/>
</dbReference>
<keyword evidence="2" id="KW-0808">Transferase</keyword>
<keyword evidence="2" id="KW-0489">Methyltransferase</keyword>
<evidence type="ECO:0000313" key="3">
    <source>
        <dbReference type="Proteomes" id="UP000483802"/>
    </source>
</evidence>
<dbReference type="InterPro" id="IPR029063">
    <property type="entry name" value="SAM-dependent_MTases_sf"/>
</dbReference>
<comment type="caution">
    <text evidence="2">The sequence shown here is derived from an EMBL/GenBank/DDBJ whole genome shotgun (WGS) entry which is preliminary data.</text>
</comment>
<organism evidence="2 3">
    <name type="scientific">Streptomyces typhae</name>
    <dbReference type="NCBI Taxonomy" id="2681492"/>
    <lineage>
        <taxon>Bacteria</taxon>
        <taxon>Bacillati</taxon>
        <taxon>Actinomycetota</taxon>
        <taxon>Actinomycetes</taxon>
        <taxon>Kitasatosporales</taxon>
        <taxon>Streptomycetaceae</taxon>
        <taxon>Streptomyces</taxon>
    </lineage>
</organism>
<keyword evidence="3" id="KW-1185">Reference proteome</keyword>
<dbReference type="CDD" id="cd02440">
    <property type="entry name" value="AdoMet_MTases"/>
    <property type="match status" value="1"/>
</dbReference>
<name>A0A6L6X4K5_9ACTN</name>
<dbReference type="SUPFAM" id="SSF53335">
    <property type="entry name" value="S-adenosyl-L-methionine-dependent methyltransferases"/>
    <property type="match status" value="1"/>
</dbReference>
<dbReference type="GO" id="GO:0032259">
    <property type="term" value="P:methylation"/>
    <property type="evidence" value="ECO:0007669"/>
    <property type="project" value="UniProtKB-KW"/>
</dbReference>
<proteinExistence type="predicted"/>
<sequence length="254" mass="29093">MNRTEGHYVHLADSYDYIWSEYPWSQYVPWMNRQIAERIGLRPGERAADIGAGTGIFIKDLMQHLSPDQPLACLDPSPDMLARLPDDARLKTVQGSVEDLMSGRAVLPYPQVDVLLSKEAIHHAQDLRQAVRYLAGLLAPGGRFLVVTLPPLLDYPVFQAAFDLFARNWPQPADICRYMAAAGLEAELTYDQFPVTCTREHYLHIMEQRWLSVLSTLDEEQFRKGMEELEHLHPEKIFTFVERRAFIMGRRPAA</sequence>
<reference evidence="2 3" key="1">
    <citation type="submission" date="2019-11" db="EMBL/GenBank/DDBJ databases">
        <title>Streptomyces typhae sp. nov., a novel endophytic actinomycete isolated from the root of cattail pollen (Typha angustifolia L.).</title>
        <authorList>
            <person name="Peng C."/>
        </authorList>
    </citation>
    <scope>NUCLEOTIDE SEQUENCE [LARGE SCALE GENOMIC DNA]</scope>
    <source>
        <strain evidence="3">p1417</strain>
    </source>
</reference>